<comment type="similarity">
    <text evidence="3">Belongs to the CcmC/CycZ/HelC family.</text>
</comment>
<dbReference type="AlphaFoldDB" id="I4B6B0"/>
<evidence type="ECO:0000313" key="13">
    <source>
        <dbReference type="Proteomes" id="UP000006048"/>
    </source>
</evidence>
<dbReference type="PRINTS" id="PR01386">
    <property type="entry name" value="CCMCBIOGNSIS"/>
</dbReference>
<evidence type="ECO:0000256" key="5">
    <source>
        <dbReference type="ARBA" id="ARBA00022692"/>
    </source>
</evidence>
<evidence type="ECO:0000256" key="1">
    <source>
        <dbReference type="ARBA" id="ARBA00002442"/>
    </source>
</evidence>
<dbReference type="InterPro" id="IPR003557">
    <property type="entry name" value="Cyt_c_biogenesis_CcmC"/>
</dbReference>
<dbReference type="EMBL" id="CP002959">
    <property type="protein sequence ID" value="AFM12817.1"/>
    <property type="molecule type" value="Genomic_DNA"/>
</dbReference>
<feature type="transmembrane region" description="Helical" evidence="9">
    <location>
        <begin position="111"/>
        <end position="131"/>
    </location>
</feature>
<dbReference type="PANTHER" id="PTHR30071:SF1">
    <property type="entry name" value="CYTOCHROME B_B6 PROTEIN-RELATED"/>
    <property type="match status" value="1"/>
</dbReference>
<protein>
    <recommendedName>
        <fullName evidence="4">Heme exporter protein C</fullName>
    </recommendedName>
</protein>
<comment type="function">
    <text evidence="1">Required for the export of heme to the periplasm for the biogenesis of c-type cytochromes.</text>
</comment>
<accession>I4B6B0</accession>
<evidence type="ECO:0000256" key="4">
    <source>
        <dbReference type="ARBA" id="ARBA00016463"/>
    </source>
</evidence>
<dbReference type="GO" id="GO:0005886">
    <property type="term" value="C:plasma membrane"/>
    <property type="evidence" value="ECO:0007669"/>
    <property type="project" value="TreeGrafter"/>
</dbReference>
<keyword evidence="10" id="KW-0732">Signal</keyword>
<gene>
    <name evidence="12" type="ordered locus">Turpa_2172</name>
</gene>
<dbReference type="OrthoDB" id="9814290at2"/>
<dbReference type="Pfam" id="PF01578">
    <property type="entry name" value="Cytochrom_C_asm"/>
    <property type="match status" value="1"/>
</dbReference>
<feature type="transmembrane region" description="Helical" evidence="9">
    <location>
        <begin position="188"/>
        <end position="206"/>
    </location>
</feature>
<keyword evidence="8 9" id="KW-0472">Membrane</keyword>
<evidence type="ECO:0000256" key="3">
    <source>
        <dbReference type="ARBA" id="ARBA00005840"/>
    </source>
</evidence>
<dbReference type="STRING" id="869212.Turpa_2172"/>
<keyword evidence="7 9" id="KW-1133">Transmembrane helix</keyword>
<feature type="chain" id="PRO_5003686769" description="Heme exporter protein C" evidence="10">
    <location>
        <begin position="18"/>
        <end position="222"/>
    </location>
</feature>
<dbReference type="GO" id="GO:0015232">
    <property type="term" value="F:heme transmembrane transporter activity"/>
    <property type="evidence" value="ECO:0007669"/>
    <property type="project" value="InterPro"/>
</dbReference>
<evidence type="ECO:0000256" key="6">
    <source>
        <dbReference type="ARBA" id="ARBA00022748"/>
    </source>
</evidence>
<comment type="subcellular location">
    <subcellularLocation>
        <location evidence="2">Membrane</location>
        <topology evidence="2">Multi-pass membrane protein</topology>
    </subcellularLocation>
</comment>
<evidence type="ECO:0000256" key="7">
    <source>
        <dbReference type="ARBA" id="ARBA00022989"/>
    </source>
</evidence>
<name>I4B6B0_TURPD</name>
<keyword evidence="6" id="KW-0201">Cytochrome c-type biogenesis</keyword>
<keyword evidence="5 9" id="KW-0812">Transmembrane</keyword>
<feature type="transmembrane region" description="Helical" evidence="9">
    <location>
        <begin position="44"/>
        <end position="64"/>
    </location>
</feature>
<evidence type="ECO:0000259" key="11">
    <source>
        <dbReference type="Pfam" id="PF01578"/>
    </source>
</evidence>
<dbReference type="RefSeq" id="WP_014803323.1">
    <property type="nucleotide sequence ID" value="NC_018020.1"/>
</dbReference>
<dbReference type="KEGG" id="tpx:Turpa_2172"/>
<dbReference type="GO" id="GO:0020037">
    <property type="term" value="F:heme binding"/>
    <property type="evidence" value="ECO:0007669"/>
    <property type="project" value="InterPro"/>
</dbReference>
<dbReference type="PANTHER" id="PTHR30071">
    <property type="entry name" value="HEME EXPORTER PROTEIN C"/>
    <property type="match status" value="1"/>
</dbReference>
<sequence>MLYYLLLVITFAVGAYAAHSALIAAPADAMQGNVQRIFYFHVPLVWVSFVAFIGGALMSIRYLKSRRMADDAWARAFIKTGWAFTTTVLVTGPLWAKPVWGTYWNWGDERLISFFVMWMMYNGYILLRATIQDFEKGARIGAVLALLALANAVLVVAAIYIWKTASHPGPVFVQKAGGGVLDPMMRRAFWLNFSAFSLLFVCILVAKFRFETAWTVYNEHDE</sequence>
<keyword evidence="13" id="KW-1185">Reference proteome</keyword>
<evidence type="ECO:0000256" key="2">
    <source>
        <dbReference type="ARBA" id="ARBA00004141"/>
    </source>
</evidence>
<evidence type="ECO:0000313" key="12">
    <source>
        <dbReference type="EMBL" id="AFM12817.1"/>
    </source>
</evidence>
<reference evidence="12 13" key="1">
    <citation type="submission" date="2012-06" db="EMBL/GenBank/DDBJ databases">
        <title>The complete chromosome of genome of Turneriella parva DSM 21527.</title>
        <authorList>
            <consortium name="US DOE Joint Genome Institute (JGI-PGF)"/>
            <person name="Lucas S."/>
            <person name="Han J."/>
            <person name="Lapidus A."/>
            <person name="Bruce D."/>
            <person name="Goodwin L."/>
            <person name="Pitluck S."/>
            <person name="Peters L."/>
            <person name="Kyrpides N."/>
            <person name="Mavromatis K."/>
            <person name="Ivanova N."/>
            <person name="Mikhailova N."/>
            <person name="Chertkov O."/>
            <person name="Detter J.C."/>
            <person name="Tapia R."/>
            <person name="Han C."/>
            <person name="Land M."/>
            <person name="Hauser L."/>
            <person name="Markowitz V."/>
            <person name="Cheng J.-F."/>
            <person name="Hugenholtz P."/>
            <person name="Woyke T."/>
            <person name="Wu D."/>
            <person name="Gronow S."/>
            <person name="Wellnitz S."/>
            <person name="Brambilla E."/>
            <person name="Klenk H.-P."/>
            <person name="Eisen J.A."/>
        </authorList>
    </citation>
    <scope>NUCLEOTIDE SEQUENCE [LARGE SCALE GENOMIC DNA]</scope>
    <source>
        <strain evidence="13">ATCC BAA-1111 / DSM 21527 / NCTC 11395 / H</strain>
    </source>
</reference>
<feature type="signal peptide" evidence="10">
    <location>
        <begin position="1"/>
        <end position="17"/>
    </location>
</feature>
<proteinExistence type="inferred from homology"/>
<organism evidence="12 13">
    <name type="scientific">Turneriella parva (strain ATCC BAA-1111 / DSM 21527 / NCTC 11395 / H)</name>
    <name type="common">Leptospira parva</name>
    <dbReference type="NCBI Taxonomy" id="869212"/>
    <lineage>
        <taxon>Bacteria</taxon>
        <taxon>Pseudomonadati</taxon>
        <taxon>Spirochaetota</taxon>
        <taxon>Spirochaetia</taxon>
        <taxon>Leptospirales</taxon>
        <taxon>Leptospiraceae</taxon>
        <taxon>Turneriella</taxon>
    </lineage>
</organism>
<feature type="domain" description="Cytochrome c assembly protein" evidence="11">
    <location>
        <begin position="6"/>
        <end position="156"/>
    </location>
</feature>
<dbReference type="InterPro" id="IPR002541">
    <property type="entry name" value="Cyt_c_assembly"/>
</dbReference>
<evidence type="ECO:0000256" key="9">
    <source>
        <dbReference type="SAM" id="Phobius"/>
    </source>
</evidence>
<evidence type="ECO:0000256" key="10">
    <source>
        <dbReference type="SAM" id="SignalP"/>
    </source>
</evidence>
<dbReference type="HOGENOM" id="CLU_066538_1_0_12"/>
<feature type="transmembrane region" description="Helical" evidence="9">
    <location>
        <begin position="143"/>
        <end position="162"/>
    </location>
</feature>
<dbReference type="GO" id="GO:0017004">
    <property type="term" value="P:cytochrome complex assembly"/>
    <property type="evidence" value="ECO:0007669"/>
    <property type="project" value="UniProtKB-KW"/>
</dbReference>
<dbReference type="InterPro" id="IPR045062">
    <property type="entry name" value="Cyt_c_biogenesis_CcsA/CcmC"/>
</dbReference>
<dbReference type="Proteomes" id="UP000006048">
    <property type="component" value="Chromosome"/>
</dbReference>
<feature type="transmembrane region" description="Helical" evidence="9">
    <location>
        <begin position="76"/>
        <end position="96"/>
    </location>
</feature>
<evidence type="ECO:0000256" key="8">
    <source>
        <dbReference type="ARBA" id="ARBA00023136"/>
    </source>
</evidence>